<dbReference type="Proteomes" id="UP000658278">
    <property type="component" value="Unassembled WGS sequence"/>
</dbReference>
<gene>
    <name evidence="4" type="ORF">JIN81_18435</name>
</gene>
<dbReference type="SUPFAM" id="SSF88946">
    <property type="entry name" value="Sigma2 domain of RNA polymerase sigma factors"/>
    <property type="match status" value="1"/>
</dbReference>
<evidence type="ECO:0000313" key="5">
    <source>
        <dbReference type="Proteomes" id="UP000658278"/>
    </source>
</evidence>
<dbReference type="GO" id="GO:0006352">
    <property type="term" value="P:DNA-templated transcription initiation"/>
    <property type="evidence" value="ECO:0007669"/>
    <property type="project" value="InterPro"/>
</dbReference>
<proteinExistence type="predicted"/>
<protein>
    <submittedName>
        <fullName evidence="4">Sigma-70 family RNA polymerase sigma factor</fullName>
    </submittedName>
</protein>
<evidence type="ECO:0000256" key="1">
    <source>
        <dbReference type="ARBA" id="ARBA00023015"/>
    </source>
</evidence>
<keyword evidence="2" id="KW-0731">Sigma factor</keyword>
<dbReference type="InterPro" id="IPR014284">
    <property type="entry name" value="RNA_pol_sigma-70_dom"/>
</dbReference>
<evidence type="ECO:0000256" key="3">
    <source>
        <dbReference type="ARBA" id="ARBA00023163"/>
    </source>
</evidence>
<sequence>MPAATSQQTGEGGGFFPNTRWSMVIATRDSTSDERGEALEELCRLYWKPVYLFVRQRGNSPEETEDLTQAFFYRVIEGDLLSSIQGPERGRLRSFLCVVLKRFLADDYHRRMALKRGGGQVFVDIDGPSVEGQIEDVRREVADPERAFDRQWALDLLDEARRRLKNDYQRADKEGLFEQFEPAISPQLGRISHAALAERLGISEGAVKVAVHRFRQRYRQCLLSALKDTLAEGEDPEEELRYLLSLFSRG</sequence>
<comment type="caution">
    <text evidence="4">The sequence shown here is derived from an EMBL/GenBank/DDBJ whole genome shotgun (WGS) entry which is preliminary data.</text>
</comment>
<dbReference type="PANTHER" id="PTHR43133:SF51">
    <property type="entry name" value="RNA POLYMERASE SIGMA FACTOR"/>
    <property type="match status" value="1"/>
</dbReference>
<accession>A0A934RIR5</accession>
<dbReference type="Gene3D" id="1.10.1740.10">
    <property type="match status" value="1"/>
</dbReference>
<dbReference type="InterPro" id="IPR013325">
    <property type="entry name" value="RNA_pol_sigma_r2"/>
</dbReference>
<evidence type="ECO:0000313" key="4">
    <source>
        <dbReference type="EMBL" id="MBK1829020.1"/>
    </source>
</evidence>
<dbReference type="AlphaFoldDB" id="A0A934RIR5"/>
<dbReference type="GO" id="GO:0016987">
    <property type="term" value="F:sigma factor activity"/>
    <property type="evidence" value="ECO:0007669"/>
    <property type="project" value="UniProtKB-KW"/>
</dbReference>
<dbReference type="EMBL" id="JAENII010000026">
    <property type="protein sequence ID" value="MBK1829020.1"/>
    <property type="molecule type" value="Genomic_DNA"/>
</dbReference>
<reference evidence="4" key="1">
    <citation type="submission" date="2021-01" db="EMBL/GenBank/DDBJ databases">
        <title>Modified the classification status of verrucomicrobia.</title>
        <authorList>
            <person name="Feng X."/>
        </authorList>
    </citation>
    <scope>NUCLEOTIDE SEQUENCE</scope>
    <source>
        <strain evidence="4">KCTC 22201</strain>
    </source>
</reference>
<organism evidence="4 5">
    <name type="scientific">Haloferula rosea</name>
    <dbReference type="NCBI Taxonomy" id="490093"/>
    <lineage>
        <taxon>Bacteria</taxon>
        <taxon>Pseudomonadati</taxon>
        <taxon>Verrucomicrobiota</taxon>
        <taxon>Verrucomicrobiia</taxon>
        <taxon>Verrucomicrobiales</taxon>
        <taxon>Verrucomicrobiaceae</taxon>
        <taxon>Haloferula</taxon>
    </lineage>
</organism>
<name>A0A934RIR5_9BACT</name>
<dbReference type="NCBIfam" id="TIGR02937">
    <property type="entry name" value="sigma70-ECF"/>
    <property type="match status" value="1"/>
</dbReference>
<dbReference type="PANTHER" id="PTHR43133">
    <property type="entry name" value="RNA POLYMERASE ECF-TYPE SIGMA FACTO"/>
    <property type="match status" value="1"/>
</dbReference>
<dbReference type="RefSeq" id="WP_200283467.1">
    <property type="nucleotide sequence ID" value="NZ_JAENII010000026.1"/>
</dbReference>
<evidence type="ECO:0000256" key="2">
    <source>
        <dbReference type="ARBA" id="ARBA00023082"/>
    </source>
</evidence>
<keyword evidence="3" id="KW-0804">Transcription</keyword>
<keyword evidence="1" id="KW-0805">Transcription regulation</keyword>
<dbReference type="InterPro" id="IPR039425">
    <property type="entry name" value="RNA_pol_sigma-70-like"/>
</dbReference>
<keyword evidence="5" id="KW-1185">Reference proteome</keyword>